<dbReference type="UniPathway" id="UPA00574">
    <property type="reaction ID" value="UER00636"/>
</dbReference>
<dbReference type="InterPro" id="IPR000836">
    <property type="entry name" value="PRTase_dom"/>
</dbReference>
<feature type="domain" description="Phosphoribosyltransferase" evidence="12">
    <location>
        <begin position="9"/>
        <end position="210"/>
    </location>
</feature>
<dbReference type="CDD" id="cd06223">
    <property type="entry name" value="PRTases_typeI"/>
    <property type="match status" value="1"/>
</dbReference>
<evidence type="ECO:0000256" key="5">
    <source>
        <dbReference type="ARBA" id="ARBA00022533"/>
    </source>
</evidence>
<dbReference type="NCBIfam" id="TIGR01091">
    <property type="entry name" value="upp"/>
    <property type="match status" value="1"/>
</dbReference>
<dbReference type="PANTHER" id="PTHR32315:SF4">
    <property type="entry name" value="URACIL PHOSPHORIBOSYLTRANSFERASE, CHLOROPLASTIC"/>
    <property type="match status" value="1"/>
</dbReference>
<dbReference type="GO" id="GO:0004845">
    <property type="term" value="F:uracil phosphoribosyltransferase activity"/>
    <property type="evidence" value="ECO:0007669"/>
    <property type="project" value="UniProtKB-EC"/>
</dbReference>
<accession>A0A644ZRP3</accession>
<comment type="cofactor">
    <cofactor evidence="1">
        <name>Mg(2+)</name>
        <dbReference type="ChEBI" id="CHEBI:18420"/>
    </cofactor>
</comment>
<gene>
    <name evidence="13" type="primary">upp_19</name>
    <name evidence="13" type="ORF">SDC9_86914</name>
</gene>
<evidence type="ECO:0000256" key="3">
    <source>
        <dbReference type="ARBA" id="ARBA00009516"/>
    </source>
</evidence>
<evidence type="ECO:0000256" key="1">
    <source>
        <dbReference type="ARBA" id="ARBA00001946"/>
    </source>
</evidence>
<dbReference type="EC" id="2.4.2.9" evidence="4"/>
<sequence>MENQKVFIMDHPLIQHKVSLLRDKNTGSKEFREMIEEISMLVCYEATRNLPLKEVEIETPVSVAKTKVISGKKLAIVPILRAGLGMADGMLKLIPAAKVGHIGVYRNPETLKPVEYYCKLPVDIDEREVIILDPMLATGGSACAAIGFIKKRGCKSIKLMCIIAAPEGISKVQQQHPDVEIYAAACDEKLNDHGYIVPGLGDAGDRIFGTK</sequence>
<dbReference type="HAMAP" id="MF_01218_B">
    <property type="entry name" value="Upp_B"/>
    <property type="match status" value="1"/>
</dbReference>
<dbReference type="InterPro" id="IPR034332">
    <property type="entry name" value="Upp_B"/>
</dbReference>
<keyword evidence="7 13" id="KW-0808">Transferase</keyword>
<dbReference type="GO" id="GO:0005737">
    <property type="term" value="C:cytoplasm"/>
    <property type="evidence" value="ECO:0007669"/>
    <property type="project" value="UniProtKB-ARBA"/>
</dbReference>
<evidence type="ECO:0000313" key="13">
    <source>
        <dbReference type="EMBL" id="MPM40274.1"/>
    </source>
</evidence>
<dbReference type="SUPFAM" id="SSF53271">
    <property type="entry name" value="PRTase-like"/>
    <property type="match status" value="1"/>
</dbReference>
<dbReference type="PANTHER" id="PTHR32315">
    <property type="entry name" value="ADENINE PHOSPHORIBOSYLTRANSFERASE"/>
    <property type="match status" value="1"/>
</dbReference>
<keyword evidence="5" id="KW-0021">Allosteric enzyme</keyword>
<dbReference type="AlphaFoldDB" id="A0A644ZRP3"/>
<dbReference type="EMBL" id="VSSQ01008940">
    <property type="protein sequence ID" value="MPM40274.1"/>
    <property type="molecule type" value="Genomic_DNA"/>
</dbReference>
<keyword evidence="9" id="KW-0460">Magnesium</keyword>
<dbReference type="Pfam" id="PF14681">
    <property type="entry name" value="UPRTase"/>
    <property type="match status" value="1"/>
</dbReference>
<evidence type="ECO:0000256" key="10">
    <source>
        <dbReference type="ARBA" id="ARBA00023134"/>
    </source>
</evidence>
<dbReference type="GO" id="GO:0006223">
    <property type="term" value="P:uracil salvage"/>
    <property type="evidence" value="ECO:0007669"/>
    <property type="project" value="InterPro"/>
</dbReference>
<dbReference type="GO" id="GO:0044206">
    <property type="term" value="P:UMP salvage"/>
    <property type="evidence" value="ECO:0007669"/>
    <property type="project" value="UniProtKB-UniPathway"/>
</dbReference>
<protein>
    <recommendedName>
        <fullName evidence="4">uracil phosphoribosyltransferase</fullName>
        <ecNumber evidence="4">2.4.2.9</ecNumber>
    </recommendedName>
    <alternativeName>
        <fullName evidence="11">UMP pyrophosphorylase</fullName>
    </alternativeName>
</protein>
<evidence type="ECO:0000256" key="7">
    <source>
        <dbReference type="ARBA" id="ARBA00022679"/>
    </source>
</evidence>
<evidence type="ECO:0000256" key="6">
    <source>
        <dbReference type="ARBA" id="ARBA00022676"/>
    </source>
</evidence>
<evidence type="ECO:0000256" key="8">
    <source>
        <dbReference type="ARBA" id="ARBA00022741"/>
    </source>
</evidence>
<evidence type="ECO:0000256" key="2">
    <source>
        <dbReference type="ARBA" id="ARBA00005180"/>
    </source>
</evidence>
<dbReference type="InterPro" id="IPR029057">
    <property type="entry name" value="PRTase-like"/>
</dbReference>
<comment type="caution">
    <text evidence="13">The sequence shown here is derived from an EMBL/GenBank/DDBJ whole genome shotgun (WGS) entry which is preliminary data.</text>
</comment>
<evidence type="ECO:0000256" key="11">
    <source>
        <dbReference type="ARBA" id="ARBA00031082"/>
    </source>
</evidence>
<keyword evidence="10" id="KW-0342">GTP-binding</keyword>
<reference evidence="13" key="1">
    <citation type="submission" date="2019-08" db="EMBL/GenBank/DDBJ databases">
        <authorList>
            <person name="Kucharzyk K."/>
            <person name="Murdoch R.W."/>
            <person name="Higgins S."/>
            <person name="Loffler F."/>
        </authorList>
    </citation>
    <scope>NUCLEOTIDE SEQUENCE</scope>
</reference>
<dbReference type="Gene3D" id="3.40.50.2020">
    <property type="match status" value="1"/>
</dbReference>
<organism evidence="13">
    <name type="scientific">bioreactor metagenome</name>
    <dbReference type="NCBI Taxonomy" id="1076179"/>
    <lineage>
        <taxon>unclassified sequences</taxon>
        <taxon>metagenomes</taxon>
        <taxon>ecological metagenomes</taxon>
    </lineage>
</organism>
<dbReference type="GO" id="GO:0005525">
    <property type="term" value="F:GTP binding"/>
    <property type="evidence" value="ECO:0007669"/>
    <property type="project" value="UniProtKB-KW"/>
</dbReference>
<keyword evidence="8" id="KW-0547">Nucleotide-binding</keyword>
<dbReference type="NCBIfam" id="NF001097">
    <property type="entry name" value="PRK00129.1"/>
    <property type="match status" value="1"/>
</dbReference>
<dbReference type="InterPro" id="IPR005765">
    <property type="entry name" value="UPRT"/>
</dbReference>
<comment type="pathway">
    <text evidence="2">Pyrimidine metabolism; UMP biosynthesis via salvage pathway; UMP from uracil: step 1/1.</text>
</comment>
<name>A0A644ZRP3_9ZZZZ</name>
<comment type="similarity">
    <text evidence="3">Belongs to the UPRTase family.</text>
</comment>
<keyword evidence="6 13" id="KW-0328">Glycosyltransferase</keyword>
<evidence type="ECO:0000256" key="9">
    <source>
        <dbReference type="ARBA" id="ARBA00022842"/>
    </source>
</evidence>
<evidence type="ECO:0000256" key="4">
    <source>
        <dbReference type="ARBA" id="ARBA00011894"/>
    </source>
</evidence>
<dbReference type="FunFam" id="3.40.50.2020:FF:000003">
    <property type="entry name" value="Uracil phosphoribosyltransferase"/>
    <property type="match status" value="1"/>
</dbReference>
<proteinExistence type="inferred from homology"/>
<evidence type="ECO:0000259" key="12">
    <source>
        <dbReference type="Pfam" id="PF14681"/>
    </source>
</evidence>
<dbReference type="InterPro" id="IPR050054">
    <property type="entry name" value="UPRTase/APRTase"/>
</dbReference>